<dbReference type="EMBL" id="CP020370">
    <property type="protein sequence ID" value="AUB80833.1"/>
    <property type="molecule type" value="Genomic_DNA"/>
</dbReference>
<dbReference type="EC" id="2.7.7.65" evidence="2"/>
<dbReference type="OrthoDB" id="9805474at2"/>
<dbReference type="CDD" id="cd01949">
    <property type="entry name" value="GGDEF"/>
    <property type="match status" value="1"/>
</dbReference>
<dbReference type="RefSeq" id="WP_100918619.1">
    <property type="nucleotide sequence ID" value="NZ_CP020370.1"/>
</dbReference>
<evidence type="ECO:0000256" key="2">
    <source>
        <dbReference type="ARBA" id="ARBA00012528"/>
    </source>
</evidence>
<dbReference type="AlphaFoldDB" id="A0A2K8U5H7"/>
<dbReference type="PANTHER" id="PTHR45138:SF9">
    <property type="entry name" value="DIGUANYLATE CYCLASE DGCM-RELATED"/>
    <property type="match status" value="1"/>
</dbReference>
<keyword evidence="4" id="KW-0812">Transmembrane</keyword>
<dbReference type="InterPro" id="IPR050469">
    <property type="entry name" value="Diguanylate_Cyclase"/>
</dbReference>
<dbReference type="NCBIfam" id="TIGR00254">
    <property type="entry name" value="GGDEF"/>
    <property type="match status" value="1"/>
</dbReference>
<feature type="domain" description="GGDEF" evidence="5">
    <location>
        <begin position="265"/>
        <end position="399"/>
    </location>
</feature>
<feature type="transmembrane region" description="Helical" evidence="4">
    <location>
        <begin position="12"/>
        <end position="31"/>
    </location>
</feature>
<feature type="transmembrane region" description="Helical" evidence="4">
    <location>
        <begin position="61"/>
        <end position="88"/>
    </location>
</feature>
<evidence type="ECO:0000313" key="7">
    <source>
        <dbReference type="Proteomes" id="UP000232638"/>
    </source>
</evidence>
<accession>A0A2K8U5H7</accession>
<dbReference type="InterPro" id="IPR029787">
    <property type="entry name" value="Nucleotide_cyclase"/>
</dbReference>
<feature type="transmembrane region" description="Helical" evidence="4">
    <location>
        <begin position="100"/>
        <end position="118"/>
    </location>
</feature>
<reference evidence="6 7" key="1">
    <citation type="submission" date="2017-03" db="EMBL/GenBank/DDBJ databases">
        <title>Complete genome sequence of Candidatus 'Thiodictyon syntrophicum' sp. nov. strain Cad16T, a photolithoautotroph purple sulfur bacterium isolated from an alpine meromictic lake.</title>
        <authorList>
            <person name="Luedin S.M."/>
            <person name="Pothier J.F."/>
            <person name="Danza F."/>
            <person name="Storelli N."/>
            <person name="Wittwer M."/>
            <person name="Tonolla M."/>
        </authorList>
    </citation>
    <scope>NUCLEOTIDE SEQUENCE [LARGE SCALE GENOMIC DNA]</scope>
    <source>
        <strain evidence="6 7">Cad16T</strain>
    </source>
</reference>
<comment type="catalytic activity">
    <reaction evidence="3">
        <text>2 GTP = 3',3'-c-di-GMP + 2 diphosphate</text>
        <dbReference type="Rhea" id="RHEA:24898"/>
        <dbReference type="ChEBI" id="CHEBI:33019"/>
        <dbReference type="ChEBI" id="CHEBI:37565"/>
        <dbReference type="ChEBI" id="CHEBI:58805"/>
        <dbReference type="EC" id="2.7.7.65"/>
    </reaction>
</comment>
<dbReference type="Proteomes" id="UP000232638">
    <property type="component" value="Chromosome"/>
</dbReference>
<keyword evidence="4" id="KW-1133">Transmembrane helix</keyword>
<feature type="transmembrane region" description="Helical" evidence="4">
    <location>
        <begin position="156"/>
        <end position="181"/>
    </location>
</feature>
<evidence type="ECO:0000259" key="5">
    <source>
        <dbReference type="PROSITE" id="PS50887"/>
    </source>
</evidence>
<proteinExistence type="predicted"/>
<dbReference type="Gene3D" id="3.30.70.270">
    <property type="match status" value="1"/>
</dbReference>
<dbReference type="GO" id="GO:0052621">
    <property type="term" value="F:diguanylate cyclase activity"/>
    <property type="evidence" value="ECO:0007669"/>
    <property type="project" value="UniProtKB-EC"/>
</dbReference>
<dbReference type="SMART" id="SM00267">
    <property type="entry name" value="GGDEF"/>
    <property type="match status" value="1"/>
</dbReference>
<keyword evidence="4" id="KW-0472">Membrane</keyword>
<dbReference type="PROSITE" id="PS50887">
    <property type="entry name" value="GGDEF"/>
    <property type="match status" value="1"/>
</dbReference>
<comment type="cofactor">
    <cofactor evidence="1">
        <name>Mg(2+)</name>
        <dbReference type="ChEBI" id="CHEBI:18420"/>
    </cofactor>
</comment>
<evidence type="ECO:0000313" key="6">
    <source>
        <dbReference type="EMBL" id="AUB80833.1"/>
    </source>
</evidence>
<organism evidence="6 7">
    <name type="scientific">Candidatus Thiodictyon syntrophicum</name>
    <dbReference type="NCBI Taxonomy" id="1166950"/>
    <lineage>
        <taxon>Bacteria</taxon>
        <taxon>Pseudomonadati</taxon>
        <taxon>Pseudomonadota</taxon>
        <taxon>Gammaproteobacteria</taxon>
        <taxon>Chromatiales</taxon>
        <taxon>Chromatiaceae</taxon>
        <taxon>Thiodictyon</taxon>
    </lineage>
</organism>
<evidence type="ECO:0000256" key="1">
    <source>
        <dbReference type="ARBA" id="ARBA00001946"/>
    </source>
</evidence>
<dbReference type="PANTHER" id="PTHR45138">
    <property type="entry name" value="REGULATORY COMPONENTS OF SENSORY TRANSDUCTION SYSTEM"/>
    <property type="match status" value="1"/>
</dbReference>
<protein>
    <recommendedName>
        <fullName evidence="2">diguanylate cyclase</fullName>
        <ecNumber evidence="2">2.7.7.65</ecNumber>
    </recommendedName>
</protein>
<name>A0A2K8U5H7_9GAMM</name>
<feature type="transmembrane region" description="Helical" evidence="4">
    <location>
        <begin position="193"/>
        <end position="215"/>
    </location>
</feature>
<dbReference type="SUPFAM" id="SSF55073">
    <property type="entry name" value="Nucleotide cyclase"/>
    <property type="match status" value="1"/>
</dbReference>
<keyword evidence="7" id="KW-1185">Reference proteome</keyword>
<dbReference type="InterPro" id="IPR000160">
    <property type="entry name" value="GGDEF_dom"/>
</dbReference>
<dbReference type="Pfam" id="PF00990">
    <property type="entry name" value="GGDEF"/>
    <property type="match status" value="1"/>
</dbReference>
<feature type="transmembrane region" description="Helical" evidence="4">
    <location>
        <begin position="38"/>
        <end position="55"/>
    </location>
</feature>
<dbReference type="FunFam" id="3.30.70.270:FF:000001">
    <property type="entry name" value="Diguanylate cyclase domain protein"/>
    <property type="match status" value="1"/>
</dbReference>
<dbReference type="KEGG" id="tsy:THSYN_07625"/>
<feature type="transmembrane region" description="Helical" evidence="4">
    <location>
        <begin position="124"/>
        <end position="144"/>
    </location>
</feature>
<gene>
    <name evidence="6" type="ORF">THSYN_07625</name>
</gene>
<evidence type="ECO:0000256" key="3">
    <source>
        <dbReference type="ARBA" id="ARBA00034247"/>
    </source>
</evidence>
<dbReference type="InterPro" id="IPR043128">
    <property type="entry name" value="Rev_trsase/Diguanyl_cyclase"/>
</dbReference>
<sequence length="404" mass="44356">MYPFSLIDPPTLLLVSIMVFTLTGVFMAIAAHIRQERAYTWLALGALAFAAGWALNLSQWVYGLTLLTIPAAEILLLVFPIFLLCATLDFLRRPGIAQTLGAAALSLALVFWVLVVFVDSETVPGAMTSSLNGALYLAVARLFYAHAYPNNLIGGTIIGAIVIIGTAFILRTVFLMYGFVFTDTLGPEVRKQVLYTMLLIDLMGIFMLALCFPLFDFLRAETNLHAANTILTHLSERDPLTGLYNRRVFLARLDAELLRHRQSAIPLSLILFDIDHFKQVNDTHGHGVGDQVLQHVVATTHQRLRGQDLLARFGGEEFMVLLPETPLAAATRVAERMRTGLEASPALFRPVPPLRITCSFGVSCADDLTQNAQDLLGAVDAAMYAAKHQGRNRVCACRARDADA</sequence>
<evidence type="ECO:0000256" key="4">
    <source>
        <dbReference type="SAM" id="Phobius"/>
    </source>
</evidence>